<dbReference type="EMBL" id="JAKKPZ010000394">
    <property type="protein sequence ID" value="KAI1695538.1"/>
    <property type="molecule type" value="Genomic_DNA"/>
</dbReference>
<evidence type="ECO:0000313" key="2">
    <source>
        <dbReference type="Proteomes" id="UP001201812"/>
    </source>
</evidence>
<gene>
    <name evidence="1" type="ORF">DdX_19527</name>
</gene>
<dbReference type="AlphaFoldDB" id="A0AAD4QX72"/>
<comment type="caution">
    <text evidence="1">The sequence shown here is derived from an EMBL/GenBank/DDBJ whole genome shotgun (WGS) entry which is preliminary data.</text>
</comment>
<evidence type="ECO:0000313" key="1">
    <source>
        <dbReference type="EMBL" id="KAI1695538.1"/>
    </source>
</evidence>
<organism evidence="1 2">
    <name type="scientific">Ditylenchus destructor</name>
    <dbReference type="NCBI Taxonomy" id="166010"/>
    <lineage>
        <taxon>Eukaryota</taxon>
        <taxon>Metazoa</taxon>
        <taxon>Ecdysozoa</taxon>
        <taxon>Nematoda</taxon>
        <taxon>Chromadorea</taxon>
        <taxon>Rhabditida</taxon>
        <taxon>Tylenchina</taxon>
        <taxon>Tylenchomorpha</taxon>
        <taxon>Sphaerularioidea</taxon>
        <taxon>Anguinidae</taxon>
        <taxon>Anguininae</taxon>
        <taxon>Ditylenchus</taxon>
    </lineage>
</organism>
<proteinExistence type="predicted"/>
<keyword evidence="2" id="KW-1185">Reference proteome</keyword>
<reference evidence="1" key="1">
    <citation type="submission" date="2022-01" db="EMBL/GenBank/DDBJ databases">
        <title>Genome Sequence Resource for Two Populations of Ditylenchus destructor, the Migratory Endoparasitic Phytonematode.</title>
        <authorList>
            <person name="Zhang H."/>
            <person name="Lin R."/>
            <person name="Xie B."/>
        </authorList>
    </citation>
    <scope>NUCLEOTIDE SEQUENCE</scope>
    <source>
        <strain evidence="1">BazhouSP</strain>
    </source>
</reference>
<protein>
    <submittedName>
        <fullName evidence="1">Uncharacterized protein</fullName>
    </submittedName>
</protein>
<name>A0AAD4QX72_9BILA</name>
<accession>A0AAD4QX72</accession>
<dbReference type="Proteomes" id="UP001201812">
    <property type="component" value="Unassembled WGS sequence"/>
</dbReference>
<sequence length="90" mass="10182">MSEGRTKEEERDAYDPARVPTQLADTHASLSLLLSCVPRSLIGWSCAPLLFHLTRNSNYGDSEQPCFQLQVVCNDPIVIMIRFCIQKEKV</sequence>